<name>A0A2H1VJT4_SPOFR</name>
<dbReference type="EMBL" id="ODYU01002955">
    <property type="protein sequence ID" value="SOQ41109.1"/>
    <property type="molecule type" value="Genomic_DNA"/>
</dbReference>
<protein>
    <submittedName>
        <fullName evidence="2">SFRICE_022296</fullName>
    </submittedName>
</protein>
<evidence type="ECO:0000256" key="1">
    <source>
        <dbReference type="SAM" id="MobiDB-lite"/>
    </source>
</evidence>
<evidence type="ECO:0000313" key="2">
    <source>
        <dbReference type="EMBL" id="SOQ41109.1"/>
    </source>
</evidence>
<proteinExistence type="predicted"/>
<organism evidence="2">
    <name type="scientific">Spodoptera frugiperda</name>
    <name type="common">Fall armyworm</name>
    <dbReference type="NCBI Taxonomy" id="7108"/>
    <lineage>
        <taxon>Eukaryota</taxon>
        <taxon>Metazoa</taxon>
        <taxon>Ecdysozoa</taxon>
        <taxon>Arthropoda</taxon>
        <taxon>Hexapoda</taxon>
        <taxon>Insecta</taxon>
        <taxon>Pterygota</taxon>
        <taxon>Neoptera</taxon>
        <taxon>Endopterygota</taxon>
        <taxon>Lepidoptera</taxon>
        <taxon>Glossata</taxon>
        <taxon>Ditrysia</taxon>
        <taxon>Noctuoidea</taxon>
        <taxon>Noctuidae</taxon>
        <taxon>Amphipyrinae</taxon>
        <taxon>Spodoptera</taxon>
    </lineage>
</organism>
<accession>A0A2H1VJT4</accession>
<feature type="region of interest" description="Disordered" evidence="1">
    <location>
        <begin position="24"/>
        <end position="43"/>
    </location>
</feature>
<sequence length="225" mass="25151">MGTMTDPGNALDKSDLEQICSDLREKREIPRPQSDIKPSKPLKNTAISRDRNVTGLSSRKCDCRTMSHLRLDQQKPEPHQFTLALPLVSKTKSPTITHFRIPPQILNKTYIHYVPLHDAIIWHSTFPSNSSSNNCQCRLPSLLTTLEEWGISTNFTRERYILEGLYIHCDGVFKDGEGILIAACILTFDCTVDAVAGQLAAVQRNNRQTVLHVSYDAALSASSMA</sequence>
<reference evidence="2" key="1">
    <citation type="submission" date="2016-07" db="EMBL/GenBank/DDBJ databases">
        <authorList>
            <person name="Bretaudeau A."/>
        </authorList>
    </citation>
    <scope>NUCLEOTIDE SEQUENCE</scope>
    <source>
        <strain evidence="2">Rice</strain>
        <tissue evidence="2">Whole body</tissue>
    </source>
</reference>
<dbReference type="AlphaFoldDB" id="A0A2H1VJT4"/>
<gene>
    <name evidence="2" type="ORF">SFRICE_022296</name>
</gene>